<keyword evidence="1" id="KW-1133">Transmembrane helix</keyword>
<reference evidence="3 4" key="1">
    <citation type="submission" date="2019-01" db="EMBL/GenBank/DDBJ databases">
        <title>Agromyces.</title>
        <authorList>
            <person name="Li J."/>
        </authorList>
    </citation>
    <scope>NUCLEOTIDE SEQUENCE [LARGE SCALE GENOMIC DNA]</scope>
    <source>
        <strain evidence="3 4">DSM 23870</strain>
    </source>
</reference>
<keyword evidence="1" id="KW-0472">Membrane</keyword>
<feature type="transmembrane region" description="Helical" evidence="1">
    <location>
        <begin position="103"/>
        <end position="121"/>
    </location>
</feature>
<keyword evidence="2" id="KW-0808">Transferase</keyword>
<dbReference type="AlphaFoldDB" id="A0A4Q2MAA1"/>
<proteinExistence type="predicted"/>
<feature type="transmembrane region" description="Helical" evidence="1">
    <location>
        <begin position="37"/>
        <end position="57"/>
    </location>
</feature>
<feature type="transmembrane region" description="Helical" evidence="1">
    <location>
        <begin position="63"/>
        <end position="82"/>
    </location>
</feature>
<keyword evidence="4" id="KW-1185">Reference proteome</keyword>
<evidence type="ECO:0000313" key="5">
    <source>
        <dbReference type="Proteomes" id="UP000581087"/>
    </source>
</evidence>
<gene>
    <name evidence="2" type="ORF">BJ972_001676</name>
    <name evidence="3" type="ORF">ESP50_08060</name>
</gene>
<dbReference type="EMBL" id="JACCBI010000001">
    <property type="protein sequence ID" value="NYD67157.1"/>
    <property type="molecule type" value="Genomic_DNA"/>
</dbReference>
<keyword evidence="1" id="KW-0812">Transmembrane</keyword>
<evidence type="ECO:0000256" key="1">
    <source>
        <dbReference type="SAM" id="Phobius"/>
    </source>
</evidence>
<dbReference type="Proteomes" id="UP000581087">
    <property type="component" value="Unassembled WGS sequence"/>
</dbReference>
<dbReference type="Proteomes" id="UP000292686">
    <property type="component" value="Unassembled WGS sequence"/>
</dbReference>
<evidence type="ECO:0000313" key="3">
    <source>
        <dbReference type="EMBL" id="RXZ87001.1"/>
    </source>
</evidence>
<evidence type="ECO:0000313" key="4">
    <source>
        <dbReference type="Proteomes" id="UP000292686"/>
    </source>
</evidence>
<comment type="caution">
    <text evidence="3">The sequence shown here is derived from an EMBL/GenBank/DDBJ whole genome shotgun (WGS) entry which is preliminary data.</text>
</comment>
<sequence length="122" mass="12925">MTASFSLVLAIVLVAFAALYAFRSWKRGRFGVRDRVSAIAESVGLAALFSLLAVFTGWAGVPIALWIIAVVLAAAGVAGLVLRSGDLPWLRTRKRLPLRVIRLTISGLVCGTVLVLGALAYS</sequence>
<name>A0A4Q2MAA1_9MICO</name>
<evidence type="ECO:0000313" key="2">
    <source>
        <dbReference type="EMBL" id="NYD67157.1"/>
    </source>
</evidence>
<dbReference type="RefSeq" id="WP_129173886.1">
    <property type="nucleotide sequence ID" value="NZ_JACCBI010000001.1"/>
</dbReference>
<reference evidence="2 5" key="2">
    <citation type="submission" date="2020-07" db="EMBL/GenBank/DDBJ databases">
        <title>Sequencing the genomes of 1000 actinobacteria strains.</title>
        <authorList>
            <person name="Klenk H.-P."/>
        </authorList>
    </citation>
    <scope>NUCLEOTIDE SEQUENCE [LARGE SCALE GENOMIC DNA]</scope>
    <source>
        <strain evidence="2 5">DSM 23870</strain>
    </source>
</reference>
<organism evidence="3 4">
    <name type="scientific">Agromyces atrinae</name>
    <dbReference type="NCBI Taxonomy" id="592376"/>
    <lineage>
        <taxon>Bacteria</taxon>
        <taxon>Bacillati</taxon>
        <taxon>Actinomycetota</taxon>
        <taxon>Actinomycetes</taxon>
        <taxon>Micrococcales</taxon>
        <taxon>Microbacteriaceae</taxon>
        <taxon>Agromyces</taxon>
    </lineage>
</organism>
<accession>A0A4Q2MAA1</accession>
<keyword evidence="2" id="KW-0418">Kinase</keyword>
<dbReference type="GO" id="GO:0016301">
    <property type="term" value="F:kinase activity"/>
    <property type="evidence" value="ECO:0007669"/>
    <property type="project" value="UniProtKB-KW"/>
</dbReference>
<dbReference type="EMBL" id="SDPM01000003">
    <property type="protein sequence ID" value="RXZ87001.1"/>
    <property type="molecule type" value="Genomic_DNA"/>
</dbReference>
<protein>
    <submittedName>
        <fullName evidence="2">LytS/YehU family sensor histidine kinase</fullName>
    </submittedName>
</protein>
<feature type="transmembrane region" description="Helical" evidence="1">
    <location>
        <begin position="6"/>
        <end position="25"/>
    </location>
</feature>